<sequence>MVQDGIGYFACTLAITSANLAVELLKPELRSLLFITQGALQNILCSRLLFHLRDVNESPEDTLGVEDLTTIRYNAFSTIATESEGEQCARKSERETEVDASDMTVVLETTQDRTRCDNGV</sequence>
<protein>
    <submittedName>
        <fullName evidence="1">Uncharacterized protein</fullName>
    </submittedName>
</protein>
<keyword evidence="2" id="KW-1185">Reference proteome</keyword>
<dbReference type="AlphaFoldDB" id="A0A0H2R528"/>
<evidence type="ECO:0000313" key="2">
    <source>
        <dbReference type="Proteomes" id="UP000053477"/>
    </source>
</evidence>
<dbReference type="InParanoid" id="A0A0H2R528"/>
<evidence type="ECO:0000313" key="1">
    <source>
        <dbReference type="EMBL" id="KLO06934.1"/>
    </source>
</evidence>
<dbReference type="OrthoDB" id="2958007at2759"/>
<organism evidence="1 2">
    <name type="scientific">Schizopora paradoxa</name>
    <dbReference type="NCBI Taxonomy" id="27342"/>
    <lineage>
        <taxon>Eukaryota</taxon>
        <taxon>Fungi</taxon>
        <taxon>Dikarya</taxon>
        <taxon>Basidiomycota</taxon>
        <taxon>Agaricomycotina</taxon>
        <taxon>Agaricomycetes</taxon>
        <taxon>Hymenochaetales</taxon>
        <taxon>Schizoporaceae</taxon>
        <taxon>Schizopora</taxon>
    </lineage>
</organism>
<accession>A0A0H2R528</accession>
<dbReference type="EMBL" id="KQ086171">
    <property type="protein sequence ID" value="KLO06934.1"/>
    <property type="molecule type" value="Genomic_DNA"/>
</dbReference>
<reference evidence="1 2" key="1">
    <citation type="submission" date="2015-04" db="EMBL/GenBank/DDBJ databases">
        <title>Complete genome sequence of Schizopora paradoxa KUC8140, a cosmopolitan wood degrader in East Asia.</title>
        <authorList>
            <consortium name="DOE Joint Genome Institute"/>
            <person name="Min B."/>
            <person name="Park H."/>
            <person name="Jang Y."/>
            <person name="Kim J.-J."/>
            <person name="Kim K.H."/>
            <person name="Pangilinan J."/>
            <person name="Lipzen A."/>
            <person name="Riley R."/>
            <person name="Grigoriev I.V."/>
            <person name="Spatafora J.W."/>
            <person name="Choi I.-G."/>
        </authorList>
    </citation>
    <scope>NUCLEOTIDE SEQUENCE [LARGE SCALE GENOMIC DNA]</scope>
    <source>
        <strain evidence="1 2">KUC8140</strain>
    </source>
</reference>
<dbReference type="Proteomes" id="UP000053477">
    <property type="component" value="Unassembled WGS sequence"/>
</dbReference>
<proteinExistence type="predicted"/>
<name>A0A0H2R528_9AGAM</name>
<gene>
    <name evidence="1" type="ORF">SCHPADRAFT_672289</name>
</gene>